<comment type="subunit">
    <text evidence="2">Homohexamer.</text>
</comment>
<comment type="caution">
    <text evidence="6">The sequence shown here is derived from an EMBL/GenBank/DDBJ whole genome shotgun (WGS) entry which is preliminary data.</text>
</comment>
<feature type="binding site" evidence="5">
    <location>
        <position position="236"/>
    </location>
    <ligand>
        <name>a divalent metal cation</name>
        <dbReference type="ChEBI" id="CHEBI:60240"/>
        <label>1</label>
    </ligand>
</feature>
<dbReference type="InterPro" id="IPR002678">
    <property type="entry name" value="DUF34/NIF3"/>
</dbReference>
<feature type="binding site" evidence="5">
    <location>
        <position position="70"/>
    </location>
    <ligand>
        <name>a divalent metal cation</name>
        <dbReference type="ChEBI" id="CHEBI:60240"/>
        <label>1</label>
    </ligand>
</feature>
<dbReference type="NCBIfam" id="TIGR00486">
    <property type="entry name" value="YbgI_SA1388"/>
    <property type="match status" value="1"/>
</dbReference>
<dbReference type="PANTHER" id="PTHR13799:SF14">
    <property type="entry name" value="GTP CYCLOHYDROLASE 1 TYPE 2 HOMOLOG"/>
    <property type="match status" value="1"/>
</dbReference>
<dbReference type="GO" id="GO:0005737">
    <property type="term" value="C:cytoplasm"/>
    <property type="evidence" value="ECO:0007669"/>
    <property type="project" value="TreeGrafter"/>
</dbReference>
<evidence type="ECO:0000256" key="1">
    <source>
        <dbReference type="ARBA" id="ARBA00006964"/>
    </source>
</evidence>
<dbReference type="SUPFAM" id="SSF102705">
    <property type="entry name" value="NIF3 (NGG1p interacting factor 3)-like"/>
    <property type="match status" value="1"/>
</dbReference>
<evidence type="ECO:0000313" key="7">
    <source>
        <dbReference type="Proteomes" id="UP001154240"/>
    </source>
</evidence>
<feature type="binding site" evidence="5">
    <location>
        <position position="69"/>
    </location>
    <ligand>
        <name>a divalent metal cation</name>
        <dbReference type="ChEBI" id="CHEBI:60240"/>
        <label>1</label>
    </ligand>
</feature>
<dbReference type="InterPro" id="IPR036069">
    <property type="entry name" value="DUF34/NIF3_sf"/>
</dbReference>
<dbReference type="FunFam" id="3.40.1390.30:FF:000001">
    <property type="entry name" value="GTP cyclohydrolase 1 type 2"/>
    <property type="match status" value="1"/>
</dbReference>
<sequence>MPEELFSTTTFLSILNSIAPFAMAEPWDNVGLMVGDPDQQVSGILIGLDPTEALLHEALSLNLNTILTHHPLIFHPLKTIPTNTPMGRVLKTALANDLSLIACHTNLDLIAAGVSNALAERLGLRETRPLTGQDPAASGAGPGFGKIGTLPAPLSPEQFFRHLLSALDTPGIQLAGSLPETIHTVALCGGSGSELAETARSLGAQVYITGEVKHSVARWAEEAGFCVIDAGHYPTEHRIVPVLAEILTQSCAKRGFTPTITPTTQQHNPMQWVVFEDNKPRFCQPIEPLRKHN</sequence>
<evidence type="ECO:0000313" key="6">
    <source>
        <dbReference type="EMBL" id="MDG4475101.1"/>
    </source>
</evidence>
<dbReference type="Gene3D" id="3.40.1390.30">
    <property type="entry name" value="NIF3 (NGG1p interacting factor 3)-like"/>
    <property type="match status" value="2"/>
</dbReference>
<organism evidence="6 7">
    <name type="scientific">Thiovibrio frasassiensis</name>
    <dbReference type="NCBI Taxonomy" id="2984131"/>
    <lineage>
        <taxon>Bacteria</taxon>
        <taxon>Pseudomonadati</taxon>
        <taxon>Thermodesulfobacteriota</taxon>
        <taxon>Desulfobulbia</taxon>
        <taxon>Desulfobulbales</taxon>
        <taxon>Thiovibrionaceae</taxon>
        <taxon>Thiovibrio</taxon>
    </lineage>
</organism>
<protein>
    <recommendedName>
        <fullName evidence="3">GTP cyclohydrolase 1 type 2 homolog</fullName>
    </recommendedName>
</protein>
<feature type="binding site" evidence="5">
    <location>
        <position position="232"/>
    </location>
    <ligand>
        <name>a divalent metal cation</name>
        <dbReference type="ChEBI" id="CHEBI:60240"/>
        <label>1</label>
    </ligand>
</feature>
<evidence type="ECO:0000256" key="3">
    <source>
        <dbReference type="ARBA" id="ARBA00022112"/>
    </source>
</evidence>
<dbReference type="EMBL" id="JAPHEH010000001">
    <property type="protein sequence ID" value="MDG4475101.1"/>
    <property type="molecule type" value="Genomic_DNA"/>
</dbReference>
<accession>A0A9X4RKJ7</accession>
<dbReference type="AlphaFoldDB" id="A0A9X4RKJ7"/>
<dbReference type="RefSeq" id="WP_307632077.1">
    <property type="nucleotide sequence ID" value="NZ_JAPHEH010000001.1"/>
</dbReference>
<name>A0A9X4RKJ7_9BACT</name>
<dbReference type="PANTHER" id="PTHR13799">
    <property type="entry name" value="NGG1 INTERACTING FACTOR 3"/>
    <property type="match status" value="1"/>
</dbReference>
<evidence type="ECO:0000256" key="2">
    <source>
        <dbReference type="ARBA" id="ARBA00011643"/>
    </source>
</evidence>
<evidence type="ECO:0000256" key="5">
    <source>
        <dbReference type="PIRSR" id="PIRSR602678-1"/>
    </source>
</evidence>
<comment type="similarity">
    <text evidence="1">Belongs to the GTP cyclohydrolase I type 2/NIF3 family.</text>
</comment>
<evidence type="ECO:0000256" key="4">
    <source>
        <dbReference type="ARBA" id="ARBA00022723"/>
    </source>
</evidence>
<gene>
    <name evidence="6" type="ORF">OLX77_02870</name>
</gene>
<keyword evidence="4 5" id="KW-0479">Metal-binding</keyword>
<dbReference type="GO" id="GO:0046872">
    <property type="term" value="F:metal ion binding"/>
    <property type="evidence" value="ECO:0007669"/>
    <property type="project" value="UniProtKB-KW"/>
</dbReference>
<feature type="binding site" evidence="5">
    <location>
        <position position="108"/>
    </location>
    <ligand>
        <name>a divalent metal cation</name>
        <dbReference type="ChEBI" id="CHEBI:60240"/>
        <label>1</label>
    </ligand>
</feature>
<dbReference type="Proteomes" id="UP001154240">
    <property type="component" value="Unassembled WGS sequence"/>
</dbReference>
<proteinExistence type="inferred from homology"/>
<keyword evidence="7" id="KW-1185">Reference proteome</keyword>
<reference evidence="6" key="1">
    <citation type="journal article" date="2022" name="bioRxiv">
        <title>Thiovibrio frasassiensisgen. nov., sp. nov., an autotrophic, elemental sulfur disproportionating bacterium isolated from sulfidic karst sediment, and proposal of Thiovibrionaceae fam. nov.</title>
        <authorList>
            <person name="Aronson H."/>
            <person name="Thomas C."/>
            <person name="Bhattacharyya M."/>
            <person name="Eckstein S."/>
            <person name="Jensen S."/>
            <person name="Barco R."/>
            <person name="Macalady J."/>
            <person name="Amend J."/>
        </authorList>
    </citation>
    <scope>NUCLEOTIDE SEQUENCE</scope>
    <source>
        <strain evidence="6">RS19-109</strain>
    </source>
</reference>
<dbReference type="Pfam" id="PF01784">
    <property type="entry name" value="DUF34_NIF3"/>
    <property type="match status" value="1"/>
</dbReference>
<reference evidence="6" key="2">
    <citation type="submission" date="2022-10" db="EMBL/GenBank/DDBJ databases">
        <authorList>
            <person name="Aronson H.S."/>
        </authorList>
    </citation>
    <scope>NUCLEOTIDE SEQUENCE</scope>
    <source>
        <strain evidence="6">RS19-109</strain>
    </source>
</reference>